<feature type="domain" description="Saposin B-type" evidence="14">
    <location>
        <begin position="360"/>
        <end position="400"/>
    </location>
</feature>
<keyword evidence="4 13" id="KW-0645">Protease</keyword>
<dbReference type="SUPFAM" id="SSF47862">
    <property type="entry name" value="Saposin"/>
    <property type="match status" value="1"/>
</dbReference>
<dbReference type="GO" id="GO:0005773">
    <property type="term" value="C:vacuole"/>
    <property type="evidence" value="ECO:0007669"/>
    <property type="project" value="UniProtKB-SubCell"/>
</dbReference>
<feature type="disulfide bond" evidence="12">
    <location>
        <begin position="127"/>
        <end position="138"/>
    </location>
</feature>
<comment type="similarity">
    <text evidence="2 13">Belongs to the peptidase A1 family.</text>
</comment>
<dbReference type="Gene3D" id="2.40.70.10">
    <property type="entry name" value="Acid Proteases"/>
    <property type="match status" value="3"/>
</dbReference>
<dbReference type="InterPro" id="IPR033869">
    <property type="entry name" value="Phytepsin"/>
</dbReference>
<dbReference type="PROSITE" id="PS50015">
    <property type="entry name" value="SAP_B"/>
    <property type="match status" value="2"/>
</dbReference>
<evidence type="ECO:0000256" key="5">
    <source>
        <dbReference type="ARBA" id="ARBA00022729"/>
    </source>
</evidence>
<name>A0A6A4M288_9ERIC</name>
<evidence type="ECO:0000313" key="16">
    <source>
        <dbReference type="EMBL" id="KAE9461659.1"/>
    </source>
</evidence>
<evidence type="ECO:0000256" key="6">
    <source>
        <dbReference type="ARBA" id="ARBA00022750"/>
    </source>
</evidence>
<dbReference type="Pfam" id="PF05184">
    <property type="entry name" value="SapB_1"/>
    <property type="match status" value="1"/>
</dbReference>
<proteinExistence type="inferred from homology"/>
<reference evidence="16 17" key="1">
    <citation type="journal article" date="2019" name="Genome Biol. Evol.">
        <title>The Rhododendron genome and chromosomal organization provide insight into shared whole-genome duplications across the heath family (Ericaceae).</title>
        <authorList>
            <person name="Soza V.L."/>
            <person name="Lindsley D."/>
            <person name="Waalkes A."/>
            <person name="Ramage E."/>
            <person name="Patwardhan R.P."/>
            <person name="Burton J.N."/>
            <person name="Adey A."/>
            <person name="Kumar A."/>
            <person name="Qiu R."/>
            <person name="Shendure J."/>
            <person name="Hall B."/>
        </authorList>
    </citation>
    <scope>NUCLEOTIDE SEQUENCE [LARGE SCALE GENOMIC DNA]</scope>
    <source>
        <strain evidence="16">RSF 1966-606</strain>
    </source>
</reference>
<evidence type="ECO:0000256" key="10">
    <source>
        <dbReference type="ARBA" id="ARBA00023180"/>
    </source>
</evidence>
<dbReference type="Pfam" id="PF00026">
    <property type="entry name" value="Asp"/>
    <property type="match status" value="1"/>
</dbReference>
<feature type="non-terminal residue" evidence="16">
    <location>
        <position position="1"/>
    </location>
</feature>
<evidence type="ECO:0000256" key="1">
    <source>
        <dbReference type="ARBA" id="ARBA00004116"/>
    </source>
</evidence>
<gene>
    <name evidence="16" type="ORF">C3L33_06436</name>
</gene>
<sequence length="594" mass="64738">MFLQVNMGTGLKCIVLSLFLSTLLFPLVFSVSNDGLVRIGLKKMKFDQNNRLAARLESKEGEALRASIKKYKFRGNLREGEDTDIVALKNYMDAQYFGEIGIGTPPQKFTVIFDTGSSNLWVPSSKCYFSVAMLQVPCFFHAKYKSSQSSTYKKNGKPAEIHYGTGAISGYFSTDHVKVGDLVVKDQEFIEATREPSITFLVAKFDGILGLGFREISVGGAVPVWENMVKQGLIKEPVFSFWLNRNADEGEGGELVFGGVDPNHFKGKHTYVPVTQKGYWQFDMGDVLIGGKETGYCGAGCSAIADSGTSLLAGPTVRIRVFCPNCSLRRFSDALFSLSLSLSLQPVITMINHAIGAAGVVSQQCKTVVEQYGQTIMDLLLAEAQPKKICSQIGLCSFDGTRGVSMGIESVVDDKNNGRMGGLRDGACSACEMAVVWMQNQLRQNQTQDRILDYVNELCERLPSPMGESAVDCGRLSSMPKVSFTIGGKAFDLSPDEYVLKVGEGAAAQCISGFTALDIPPPRGPSGIPISCLLCFLDIVQILGDVFMGRYHTVFDSGNLRVGFAKQHKWTLLCGLVFFFAPAGSEYTCKSNNI</sequence>
<dbReference type="InterPro" id="IPR011001">
    <property type="entry name" value="Saposin-like"/>
</dbReference>
<evidence type="ECO:0000256" key="11">
    <source>
        <dbReference type="PIRSR" id="PIRSR601461-1"/>
    </source>
</evidence>
<dbReference type="Pfam" id="PF03489">
    <property type="entry name" value="SapB_2"/>
    <property type="match status" value="1"/>
</dbReference>
<comment type="caution">
    <text evidence="16">The sequence shown here is derived from an EMBL/GenBank/DDBJ whole genome shotgun (WGS) entry which is preliminary data.</text>
</comment>
<keyword evidence="3" id="KW-0926">Vacuole</keyword>
<evidence type="ECO:0000256" key="12">
    <source>
        <dbReference type="PIRSR" id="PIRSR601461-2"/>
    </source>
</evidence>
<keyword evidence="8" id="KW-0865">Zymogen</keyword>
<keyword evidence="5" id="KW-0732">Signal</keyword>
<dbReference type="GO" id="GO:0006508">
    <property type="term" value="P:proteolysis"/>
    <property type="evidence" value="ECO:0007669"/>
    <property type="project" value="UniProtKB-KW"/>
</dbReference>
<dbReference type="CDD" id="cd06098">
    <property type="entry name" value="phytepsin"/>
    <property type="match status" value="1"/>
</dbReference>
<dbReference type="InterPro" id="IPR007856">
    <property type="entry name" value="SapB_1"/>
</dbReference>
<accession>A0A6A4M288</accession>
<dbReference type="PANTHER" id="PTHR47966:SF80">
    <property type="entry name" value="ASPARTIC PROTEINASE-LIKE"/>
    <property type="match status" value="1"/>
</dbReference>
<dbReference type="GO" id="GO:0004190">
    <property type="term" value="F:aspartic-type endopeptidase activity"/>
    <property type="evidence" value="ECO:0007669"/>
    <property type="project" value="UniProtKB-KW"/>
</dbReference>
<keyword evidence="10" id="KW-0325">Glycoprotein</keyword>
<dbReference type="InterPro" id="IPR008139">
    <property type="entry name" value="SaposinB_dom"/>
</dbReference>
<evidence type="ECO:0000259" key="14">
    <source>
        <dbReference type="PROSITE" id="PS50015"/>
    </source>
</evidence>
<dbReference type="EMBL" id="QEFC01000952">
    <property type="protein sequence ID" value="KAE9461659.1"/>
    <property type="molecule type" value="Genomic_DNA"/>
</dbReference>
<dbReference type="FunFam" id="1.10.225.10:FF:000001">
    <property type="entry name" value="Aspartic proteinase A1"/>
    <property type="match status" value="1"/>
</dbReference>
<evidence type="ECO:0000256" key="2">
    <source>
        <dbReference type="ARBA" id="ARBA00007447"/>
    </source>
</evidence>
<keyword evidence="6 13" id="KW-0064">Aspartyl protease</keyword>
<dbReference type="InterPro" id="IPR001969">
    <property type="entry name" value="Aspartic_peptidase_AS"/>
</dbReference>
<evidence type="ECO:0000256" key="13">
    <source>
        <dbReference type="RuleBase" id="RU000454"/>
    </source>
</evidence>
<protein>
    <recommendedName>
        <fullName evidence="18">Peptidase A1 domain-containing protein</fullName>
    </recommendedName>
</protein>
<organism evidence="16 17">
    <name type="scientific">Rhododendron williamsianum</name>
    <dbReference type="NCBI Taxonomy" id="262921"/>
    <lineage>
        <taxon>Eukaryota</taxon>
        <taxon>Viridiplantae</taxon>
        <taxon>Streptophyta</taxon>
        <taxon>Embryophyta</taxon>
        <taxon>Tracheophyta</taxon>
        <taxon>Spermatophyta</taxon>
        <taxon>Magnoliopsida</taxon>
        <taxon>eudicotyledons</taxon>
        <taxon>Gunneridae</taxon>
        <taxon>Pentapetalae</taxon>
        <taxon>asterids</taxon>
        <taxon>Ericales</taxon>
        <taxon>Ericaceae</taxon>
        <taxon>Ericoideae</taxon>
        <taxon>Rhodoreae</taxon>
        <taxon>Rhododendron</taxon>
    </lineage>
</organism>
<dbReference type="PROSITE" id="PS51767">
    <property type="entry name" value="PEPTIDASE_A1"/>
    <property type="match status" value="1"/>
</dbReference>
<evidence type="ECO:0000256" key="9">
    <source>
        <dbReference type="ARBA" id="ARBA00023157"/>
    </source>
</evidence>
<dbReference type="FunFam" id="2.40.70.10:FF:000009">
    <property type="entry name" value="Aspartic proteinase A1"/>
    <property type="match status" value="1"/>
</dbReference>
<dbReference type="SUPFAM" id="SSF50630">
    <property type="entry name" value="Acid proteases"/>
    <property type="match status" value="1"/>
</dbReference>
<dbReference type="PROSITE" id="PS00141">
    <property type="entry name" value="ASP_PROTEASE"/>
    <property type="match status" value="2"/>
</dbReference>
<keyword evidence="17" id="KW-1185">Reference proteome</keyword>
<feature type="domain" description="Peptidase A1" evidence="15">
    <location>
        <begin position="96"/>
        <end position="565"/>
    </location>
</feature>
<feature type="domain" description="Saposin B-type" evidence="14">
    <location>
        <begin position="424"/>
        <end position="465"/>
    </location>
</feature>
<dbReference type="PRINTS" id="PR00792">
    <property type="entry name" value="PEPSIN"/>
</dbReference>
<keyword evidence="9 12" id="KW-1015">Disulfide bond</keyword>
<dbReference type="InterPro" id="IPR001461">
    <property type="entry name" value="Aspartic_peptidase_A1"/>
</dbReference>
<dbReference type="Gene3D" id="1.10.225.10">
    <property type="entry name" value="Saposin-like"/>
    <property type="match status" value="1"/>
</dbReference>
<feature type="active site" evidence="11">
    <location>
        <position position="114"/>
    </location>
</feature>
<evidence type="ECO:0000313" key="17">
    <source>
        <dbReference type="Proteomes" id="UP000428333"/>
    </source>
</evidence>
<dbReference type="GO" id="GO:0006629">
    <property type="term" value="P:lipid metabolic process"/>
    <property type="evidence" value="ECO:0007669"/>
    <property type="project" value="InterPro"/>
</dbReference>
<keyword evidence="7 13" id="KW-0378">Hydrolase</keyword>
<dbReference type="Proteomes" id="UP000428333">
    <property type="component" value="Linkage Group LG04"/>
</dbReference>
<feature type="active site" evidence="11">
    <location>
        <position position="306"/>
    </location>
</feature>
<dbReference type="InterPro" id="IPR033121">
    <property type="entry name" value="PEPTIDASE_A1"/>
</dbReference>
<evidence type="ECO:0008006" key="18">
    <source>
        <dbReference type="Google" id="ProtNLM"/>
    </source>
</evidence>
<dbReference type="PANTHER" id="PTHR47966">
    <property type="entry name" value="BETA-SITE APP-CLEAVING ENZYME, ISOFORM A-RELATED"/>
    <property type="match status" value="1"/>
</dbReference>
<comment type="subcellular location">
    <subcellularLocation>
        <location evidence="1">Vacuole</location>
    </subcellularLocation>
</comment>
<evidence type="ECO:0000259" key="15">
    <source>
        <dbReference type="PROSITE" id="PS51767"/>
    </source>
</evidence>
<dbReference type="OrthoDB" id="771136at2759"/>
<evidence type="ECO:0000256" key="4">
    <source>
        <dbReference type="ARBA" id="ARBA00022670"/>
    </source>
</evidence>
<evidence type="ECO:0000256" key="7">
    <source>
        <dbReference type="ARBA" id="ARBA00022801"/>
    </source>
</evidence>
<evidence type="ECO:0000256" key="8">
    <source>
        <dbReference type="ARBA" id="ARBA00023145"/>
    </source>
</evidence>
<dbReference type="InterPro" id="IPR008138">
    <property type="entry name" value="SapB_2"/>
</dbReference>
<dbReference type="InterPro" id="IPR021109">
    <property type="entry name" value="Peptidase_aspartic_dom_sf"/>
</dbReference>
<evidence type="ECO:0000256" key="3">
    <source>
        <dbReference type="ARBA" id="ARBA00022554"/>
    </source>
</evidence>
<dbReference type="AlphaFoldDB" id="A0A6A4M288"/>